<keyword evidence="1 5" id="KW-0808">Transferase</keyword>
<dbReference type="EMBL" id="JBHLTG010000005">
    <property type="protein sequence ID" value="MFC0680057.1"/>
    <property type="molecule type" value="Genomic_DNA"/>
</dbReference>
<feature type="domain" description="N-acetyltransferase" evidence="4">
    <location>
        <begin position="12"/>
        <end position="161"/>
    </location>
</feature>
<name>A0ABV6RSU6_9GAMM</name>
<protein>
    <submittedName>
        <fullName evidence="5">GNAT family N-acetyltransferase</fullName>
        <ecNumber evidence="5">2.3.-.-</ecNumber>
    </submittedName>
</protein>
<dbReference type="PANTHER" id="PTHR43792:SF8">
    <property type="entry name" value="[RIBOSOMAL PROTEIN US5]-ALANINE N-ACETYLTRANSFERASE"/>
    <property type="match status" value="1"/>
</dbReference>
<comment type="similarity">
    <text evidence="3">Belongs to the acetyltransferase family. RimJ subfamily.</text>
</comment>
<comment type="caution">
    <text evidence="5">The sequence shown here is derived from an EMBL/GenBank/DDBJ whole genome shotgun (WGS) entry which is preliminary data.</text>
</comment>
<keyword evidence="6" id="KW-1185">Reference proteome</keyword>
<dbReference type="Gene3D" id="3.40.630.30">
    <property type="match status" value="1"/>
</dbReference>
<dbReference type="PROSITE" id="PS51186">
    <property type="entry name" value="GNAT"/>
    <property type="match status" value="1"/>
</dbReference>
<accession>A0ABV6RSU6</accession>
<evidence type="ECO:0000259" key="4">
    <source>
        <dbReference type="PROSITE" id="PS51186"/>
    </source>
</evidence>
<dbReference type="SUPFAM" id="SSF55729">
    <property type="entry name" value="Acyl-CoA N-acyltransferases (Nat)"/>
    <property type="match status" value="1"/>
</dbReference>
<dbReference type="GO" id="GO:0016746">
    <property type="term" value="F:acyltransferase activity"/>
    <property type="evidence" value="ECO:0007669"/>
    <property type="project" value="UniProtKB-KW"/>
</dbReference>
<dbReference type="Pfam" id="PF13302">
    <property type="entry name" value="Acetyltransf_3"/>
    <property type="match status" value="1"/>
</dbReference>
<evidence type="ECO:0000256" key="2">
    <source>
        <dbReference type="ARBA" id="ARBA00023315"/>
    </source>
</evidence>
<evidence type="ECO:0000313" key="6">
    <source>
        <dbReference type="Proteomes" id="UP001589896"/>
    </source>
</evidence>
<dbReference type="InterPro" id="IPR000182">
    <property type="entry name" value="GNAT_dom"/>
</dbReference>
<dbReference type="InterPro" id="IPR016181">
    <property type="entry name" value="Acyl_CoA_acyltransferase"/>
</dbReference>
<dbReference type="EC" id="2.3.-.-" evidence="5"/>
<proteinExistence type="inferred from homology"/>
<keyword evidence="2 5" id="KW-0012">Acyltransferase</keyword>
<dbReference type="Proteomes" id="UP001589896">
    <property type="component" value="Unassembled WGS sequence"/>
</dbReference>
<gene>
    <name evidence="5" type="ORF">ACFFGH_19655</name>
</gene>
<organism evidence="5 6">
    <name type="scientific">Lysobacter korlensis</name>
    <dbReference type="NCBI Taxonomy" id="553636"/>
    <lineage>
        <taxon>Bacteria</taxon>
        <taxon>Pseudomonadati</taxon>
        <taxon>Pseudomonadota</taxon>
        <taxon>Gammaproteobacteria</taxon>
        <taxon>Lysobacterales</taxon>
        <taxon>Lysobacteraceae</taxon>
        <taxon>Lysobacter</taxon>
    </lineage>
</organism>
<sequence length="161" mass="17623">MTVELATSLPGVTIRRLVPADAGVLLALVQKNRAHLTRHGDFAELVDRDLDATTQHLETSPEHAFGVFTEGSLVGAVSLIPVEPPRYGCGFWLAERASGLGIASAAIRTLLDYARRELSASDVFAGVTHGNVESVAVLERTGFRRIDHFETYTRFHRRLAE</sequence>
<evidence type="ECO:0000313" key="5">
    <source>
        <dbReference type="EMBL" id="MFC0680057.1"/>
    </source>
</evidence>
<evidence type="ECO:0000256" key="1">
    <source>
        <dbReference type="ARBA" id="ARBA00022679"/>
    </source>
</evidence>
<reference evidence="5 6" key="1">
    <citation type="submission" date="2024-09" db="EMBL/GenBank/DDBJ databases">
        <authorList>
            <person name="Sun Q."/>
            <person name="Mori K."/>
        </authorList>
    </citation>
    <scope>NUCLEOTIDE SEQUENCE [LARGE SCALE GENOMIC DNA]</scope>
    <source>
        <strain evidence="5 6">KCTC 23076</strain>
    </source>
</reference>
<evidence type="ECO:0000256" key="3">
    <source>
        <dbReference type="ARBA" id="ARBA00038502"/>
    </source>
</evidence>
<dbReference type="RefSeq" id="WP_386671457.1">
    <property type="nucleotide sequence ID" value="NZ_JBHLTG010000005.1"/>
</dbReference>
<dbReference type="PANTHER" id="PTHR43792">
    <property type="entry name" value="GNAT FAMILY, PUTATIVE (AFU_ORTHOLOGUE AFUA_3G00765)-RELATED-RELATED"/>
    <property type="match status" value="1"/>
</dbReference>
<dbReference type="InterPro" id="IPR051531">
    <property type="entry name" value="N-acetyltransferase"/>
</dbReference>